<feature type="transmembrane region" description="Helical" evidence="7">
    <location>
        <begin position="125"/>
        <end position="142"/>
    </location>
</feature>
<organism evidence="9 10">
    <name type="scientific">Ordospora colligata OC4</name>
    <dbReference type="NCBI Taxonomy" id="1354746"/>
    <lineage>
        <taxon>Eukaryota</taxon>
        <taxon>Fungi</taxon>
        <taxon>Fungi incertae sedis</taxon>
        <taxon>Microsporidia</taxon>
        <taxon>Ordosporidae</taxon>
        <taxon>Ordospora</taxon>
    </lineage>
</organism>
<name>A0A0B2UKY8_9MICR</name>
<evidence type="ECO:0000256" key="3">
    <source>
        <dbReference type="ARBA" id="ARBA00022723"/>
    </source>
</evidence>
<comment type="subcellular location">
    <subcellularLocation>
        <location evidence="1">Membrane</location>
        <topology evidence="1">Multi-pass membrane protein</topology>
    </subcellularLocation>
</comment>
<sequence length="331" mass="38356">MSQDKVGDLDEMDQMMNSHDKEMEFFAESSEIDEEGEISYIANRNNTFDHPRVYRQVIIIERSQPVEEIMLRWLISVAVYAFIIQTIFAMWKRLNRKTHDICVFLILLLFPPGFLVYAGSYFLPGIWAGFVGFILISCFKMLKSQHDKDAMRRIYAIFKKLFIISNSGIFVGQALTFITFYVSIRYLMHSLSVLLFFVYFGLLSRETIFFLSETMAVSTGFYSKEGVPGKGNNNSLCMICTKRFDGVEKIHTLGCGHSFHEDCIKGWCLLGKKLFCPYCKSKVVSSTLPPELWHKAEVWFYPLINTMRSFIIITLMLTGIVLYKIRYQNGQ</sequence>
<dbReference type="SUPFAM" id="SSF57850">
    <property type="entry name" value="RING/U-box"/>
    <property type="match status" value="1"/>
</dbReference>
<dbReference type="VEuPathDB" id="MicrosporidiaDB:M896_030180"/>
<dbReference type="CDD" id="cd16475">
    <property type="entry name" value="RING-H2_RNF121-like"/>
    <property type="match status" value="1"/>
</dbReference>
<evidence type="ECO:0000256" key="2">
    <source>
        <dbReference type="ARBA" id="ARBA00022692"/>
    </source>
</evidence>
<keyword evidence="6" id="KW-0863">Zinc-finger</keyword>
<evidence type="ECO:0000256" key="6">
    <source>
        <dbReference type="PROSITE-ProRule" id="PRU00175"/>
    </source>
</evidence>
<keyword evidence="10" id="KW-1185">Reference proteome</keyword>
<dbReference type="GeneID" id="26261302"/>
<evidence type="ECO:0000256" key="4">
    <source>
        <dbReference type="ARBA" id="ARBA00022989"/>
    </source>
</evidence>
<feature type="transmembrane region" description="Helical" evidence="7">
    <location>
        <begin position="101"/>
        <end position="119"/>
    </location>
</feature>
<dbReference type="EMBL" id="JOKQ01000003">
    <property type="protein sequence ID" value="KHN70033.1"/>
    <property type="molecule type" value="Genomic_DNA"/>
</dbReference>
<evidence type="ECO:0000313" key="9">
    <source>
        <dbReference type="EMBL" id="KHN70033.1"/>
    </source>
</evidence>
<dbReference type="HOGENOM" id="CLU_055016_0_0_1"/>
<evidence type="ECO:0000256" key="1">
    <source>
        <dbReference type="ARBA" id="ARBA00004141"/>
    </source>
</evidence>
<dbReference type="InterPro" id="IPR040176">
    <property type="entry name" value="RNF121/RNF175"/>
</dbReference>
<gene>
    <name evidence="9" type="ORF">M896_030180</name>
</gene>
<evidence type="ECO:0000256" key="5">
    <source>
        <dbReference type="ARBA" id="ARBA00023136"/>
    </source>
</evidence>
<dbReference type="Pfam" id="PF13639">
    <property type="entry name" value="zf-RING_2"/>
    <property type="match status" value="1"/>
</dbReference>
<keyword evidence="5 7" id="KW-0472">Membrane</keyword>
<proteinExistence type="predicted"/>
<dbReference type="GO" id="GO:0061630">
    <property type="term" value="F:ubiquitin protein ligase activity"/>
    <property type="evidence" value="ECO:0007669"/>
    <property type="project" value="TreeGrafter"/>
</dbReference>
<dbReference type="PANTHER" id="PTHR13407:SF0">
    <property type="entry name" value="FI05221P"/>
    <property type="match status" value="1"/>
</dbReference>
<dbReference type="InterPro" id="IPR013083">
    <property type="entry name" value="Znf_RING/FYVE/PHD"/>
</dbReference>
<dbReference type="GO" id="GO:0005789">
    <property type="term" value="C:endoplasmic reticulum membrane"/>
    <property type="evidence" value="ECO:0007669"/>
    <property type="project" value="TreeGrafter"/>
</dbReference>
<feature type="domain" description="RING-type" evidence="8">
    <location>
        <begin position="237"/>
        <end position="280"/>
    </location>
</feature>
<evidence type="ECO:0000313" key="10">
    <source>
        <dbReference type="Proteomes" id="UP000031056"/>
    </source>
</evidence>
<evidence type="ECO:0000256" key="7">
    <source>
        <dbReference type="SAM" id="Phobius"/>
    </source>
</evidence>
<feature type="transmembrane region" description="Helical" evidence="7">
    <location>
        <begin position="298"/>
        <end position="323"/>
    </location>
</feature>
<protein>
    <recommendedName>
        <fullName evidence="8">RING-type domain-containing protein</fullName>
    </recommendedName>
</protein>
<dbReference type="InParanoid" id="A0A0B2UKY8"/>
<dbReference type="PROSITE" id="PS50089">
    <property type="entry name" value="ZF_RING_2"/>
    <property type="match status" value="1"/>
</dbReference>
<feature type="transmembrane region" description="Helical" evidence="7">
    <location>
        <begin position="70"/>
        <end position="89"/>
    </location>
</feature>
<keyword evidence="6" id="KW-0862">Zinc</keyword>
<dbReference type="PANTHER" id="PTHR13407">
    <property type="entry name" value="RNF121 PROTEIN"/>
    <property type="match status" value="1"/>
</dbReference>
<dbReference type="SMART" id="SM00184">
    <property type="entry name" value="RING"/>
    <property type="match status" value="1"/>
</dbReference>
<keyword evidence="4 7" id="KW-1133">Transmembrane helix</keyword>
<keyword evidence="3" id="KW-0479">Metal-binding</keyword>
<feature type="transmembrane region" description="Helical" evidence="7">
    <location>
        <begin position="162"/>
        <end position="180"/>
    </location>
</feature>
<reference evidence="9 10" key="1">
    <citation type="journal article" date="2014" name="MBio">
        <title>The Ordospora colligata genome; evolution of extreme reduction in microsporidia and host-to-parasite horizontal gene transfer.</title>
        <authorList>
            <person name="Pombert J.-F."/>
            <person name="Haag K.L."/>
            <person name="Beidas S."/>
            <person name="Ebert D."/>
            <person name="Keeling P.J."/>
        </authorList>
    </citation>
    <scope>NUCLEOTIDE SEQUENCE [LARGE SCALE GENOMIC DNA]</scope>
    <source>
        <strain evidence="9 10">OC4</strain>
    </source>
</reference>
<evidence type="ECO:0000259" key="8">
    <source>
        <dbReference type="PROSITE" id="PS50089"/>
    </source>
</evidence>
<dbReference type="GO" id="GO:0000139">
    <property type="term" value="C:Golgi membrane"/>
    <property type="evidence" value="ECO:0007669"/>
    <property type="project" value="TreeGrafter"/>
</dbReference>
<accession>A0A0B2UKY8</accession>
<dbReference type="GO" id="GO:0036503">
    <property type="term" value="P:ERAD pathway"/>
    <property type="evidence" value="ECO:0007669"/>
    <property type="project" value="TreeGrafter"/>
</dbReference>
<dbReference type="OrthoDB" id="8062037at2759"/>
<dbReference type="AlphaFoldDB" id="A0A0B2UKY8"/>
<comment type="caution">
    <text evidence="9">The sequence shown here is derived from an EMBL/GenBank/DDBJ whole genome shotgun (WGS) entry which is preliminary data.</text>
</comment>
<dbReference type="Proteomes" id="UP000031056">
    <property type="component" value="Unassembled WGS sequence"/>
</dbReference>
<dbReference type="RefSeq" id="XP_014564075.1">
    <property type="nucleotide sequence ID" value="XM_014708589.1"/>
</dbReference>
<keyword evidence="2 7" id="KW-0812">Transmembrane</keyword>
<dbReference type="InterPro" id="IPR001841">
    <property type="entry name" value="Znf_RING"/>
</dbReference>
<dbReference type="Gene3D" id="3.30.40.10">
    <property type="entry name" value="Zinc/RING finger domain, C3HC4 (zinc finger)"/>
    <property type="match status" value="1"/>
</dbReference>
<dbReference type="GO" id="GO:0008270">
    <property type="term" value="F:zinc ion binding"/>
    <property type="evidence" value="ECO:0007669"/>
    <property type="project" value="UniProtKB-KW"/>
</dbReference>